<evidence type="ECO:0000256" key="2">
    <source>
        <dbReference type="ARBA" id="ARBA00022748"/>
    </source>
</evidence>
<dbReference type="PROSITE" id="PS51352">
    <property type="entry name" value="THIOREDOXIN_2"/>
    <property type="match status" value="1"/>
</dbReference>
<name>A0A3P1Z896_TANFO</name>
<dbReference type="Proteomes" id="UP000279860">
    <property type="component" value="Unassembled WGS sequence"/>
</dbReference>
<feature type="domain" description="Thioredoxin" evidence="6">
    <location>
        <begin position="344"/>
        <end position="482"/>
    </location>
</feature>
<evidence type="ECO:0000313" key="8">
    <source>
        <dbReference type="Proteomes" id="UP000279860"/>
    </source>
</evidence>
<evidence type="ECO:0000256" key="5">
    <source>
        <dbReference type="SAM" id="SignalP"/>
    </source>
</evidence>
<evidence type="ECO:0000313" key="7">
    <source>
        <dbReference type="EMBL" id="RRD79359.1"/>
    </source>
</evidence>
<keyword evidence="2" id="KW-0201">Cytochrome c-type biogenesis</keyword>
<dbReference type="InterPro" id="IPR013766">
    <property type="entry name" value="Thioredoxin_domain"/>
</dbReference>
<proteinExistence type="predicted"/>
<dbReference type="InterPro" id="IPR036249">
    <property type="entry name" value="Thioredoxin-like_sf"/>
</dbReference>
<keyword evidence="5" id="KW-0732">Signal</keyword>
<reference evidence="7 8" key="1">
    <citation type="submission" date="2018-11" db="EMBL/GenBank/DDBJ databases">
        <title>Genomes From Bacteria Associated with the Canine Oral Cavity: a Test Case for Automated Genome-Based Taxonomic Assignment.</title>
        <authorList>
            <person name="Coil D.A."/>
            <person name="Jospin G."/>
            <person name="Darling A.E."/>
            <person name="Wallis C."/>
            <person name="Davis I.J."/>
            <person name="Harris S."/>
            <person name="Eisen J.A."/>
            <person name="Holcombe L.J."/>
            <person name="O'Flynn C."/>
        </authorList>
    </citation>
    <scope>NUCLEOTIDE SEQUENCE [LARGE SCALE GENOMIC DNA]</scope>
    <source>
        <strain evidence="7 8">OH1426_COT-023</strain>
    </source>
</reference>
<evidence type="ECO:0000259" key="6">
    <source>
        <dbReference type="PROSITE" id="PS51352"/>
    </source>
</evidence>
<dbReference type="Gene3D" id="3.40.30.10">
    <property type="entry name" value="Glutaredoxin"/>
    <property type="match status" value="1"/>
</dbReference>
<comment type="caution">
    <text evidence="7">The sequence shown here is derived from an EMBL/GenBank/DDBJ whole genome shotgun (WGS) entry which is preliminary data.</text>
</comment>
<dbReference type="SUPFAM" id="SSF52833">
    <property type="entry name" value="Thioredoxin-like"/>
    <property type="match status" value="1"/>
</dbReference>
<dbReference type="GO" id="GO:0030313">
    <property type="term" value="C:cell envelope"/>
    <property type="evidence" value="ECO:0007669"/>
    <property type="project" value="UniProtKB-SubCell"/>
</dbReference>
<sequence>MFLMKMIRKSWIILALAALCGAAGHAQKTAGIKGLITLNEKLPVTIQLVEMQPPGTTAAPLSPTIEVSEEMTFAKEFDLEHPGFFYLITQVGEQGNKYISRHICYMRPGHTFELIYNETDEHTFFPETRDITDQENKMLIENDLFFYQLSRMAWENPPKDVEACQTILKQWEDYYLESLKKYEGHDPEVIEFAKVQAYERYLSLFYQLPLINEQANKVKMNVPETYYALPFGVSEFFDNEKAMLFPSSASHLRKYLNTNNGVHPNARLTLPQIERNVELLKKSVSNRSMVDKTIESMMEAYILSYKMSETYEQDKAFFRKLAVHFSSEEQRERLCTRFDYLKYTTVGSSAPDAMLKNEMGQLVTMEQFKGRYVYIDLWASWCIPCRKEIPFLQKLEKAYEGKNIAFVSISLDKKSSTWKSTLEALQMHGHQLFGGESAFAEQLNVTSIPHFLLYDPDGKLRMYRAPAPSSEQIRPLLDKLLSQQSIDK</sequence>
<dbReference type="Pfam" id="PF08534">
    <property type="entry name" value="Redoxin"/>
    <property type="match status" value="1"/>
</dbReference>
<feature type="chain" id="PRO_5018290337" evidence="5">
    <location>
        <begin position="27"/>
        <end position="488"/>
    </location>
</feature>
<evidence type="ECO:0000256" key="4">
    <source>
        <dbReference type="ARBA" id="ARBA00023284"/>
    </source>
</evidence>
<dbReference type="EMBL" id="RQYN01000002">
    <property type="protein sequence ID" value="RRD79359.1"/>
    <property type="molecule type" value="Genomic_DNA"/>
</dbReference>
<evidence type="ECO:0000256" key="1">
    <source>
        <dbReference type="ARBA" id="ARBA00004196"/>
    </source>
</evidence>
<dbReference type="CDD" id="cd02966">
    <property type="entry name" value="TlpA_like_family"/>
    <property type="match status" value="1"/>
</dbReference>
<gene>
    <name evidence="7" type="ORF">EII41_00785</name>
</gene>
<accession>A0A3P1Z896</accession>
<comment type="subcellular location">
    <subcellularLocation>
        <location evidence="1">Cell envelope</location>
    </subcellularLocation>
</comment>
<dbReference type="GO" id="GO:0016491">
    <property type="term" value="F:oxidoreductase activity"/>
    <property type="evidence" value="ECO:0007669"/>
    <property type="project" value="InterPro"/>
</dbReference>
<dbReference type="GO" id="GO:0017004">
    <property type="term" value="P:cytochrome complex assembly"/>
    <property type="evidence" value="ECO:0007669"/>
    <property type="project" value="UniProtKB-KW"/>
</dbReference>
<dbReference type="PANTHER" id="PTHR42852">
    <property type="entry name" value="THIOL:DISULFIDE INTERCHANGE PROTEIN DSBE"/>
    <property type="match status" value="1"/>
</dbReference>
<dbReference type="InterPro" id="IPR013740">
    <property type="entry name" value="Redoxin"/>
</dbReference>
<keyword evidence="4" id="KW-0676">Redox-active center</keyword>
<protein>
    <submittedName>
        <fullName evidence="7">TlpA family protein disulfide reductase</fullName>
    </submittedName>
</protein>
<dbReference type="PANTHER" id="PTHR42852:SF6">
    <property type="entry name" value="THIOL:DISULFIDE INTERCHANGE PROTEIN DSBE"/>
    <property type="match status" value="1"/>
</dbReference>
<organism evidence="7 8">
    <name type="scientific">Tannerella forsythia</name>
    <name type="common">Bacteroides forsythus</name>
    <dbReference type="NCBI Taxonomy" id="28112"/>
    <lineage>
        <taxon>Bacteria</taxon>
        <taxon>Pseudomonadati</taxon>
        <taxon>Bacteroidota</taxon>
        <taxon>Bacteroidia</taxon>
        <taxon>Bacteroidales</taxon>
        <taxon>Tannerellaceae</taxon>
        <taxon>Tannerella</taxon>
    </lineage>
</organism>
<keyword evidence="3" id="KW-1015">Disulfide bond</keyword>
<dbReference type="InterPro" id="IPR050553">
    <property type="entry name" value="Thioredoxin_ResA/DsbE_sf"/>
</dbReference>
<dbReference type="AlphaFoldDB" id="A0A3P1Z896"/>
<feature type="signal peptide" evidence="5">
    <location>
        <begin position="1"/>
        <end position="26"/>
    </location>
</feature>
<evidence type="ECO:0000256" key="3">
    <source>
        <dbReference type="ARBA" id="ARBA00023157"/>
    </source>
</evidence>